<evidence type="ECO:0000256" key="10">
    <source>
        <dbReference type="ARBA" id="ARBA00023231"/>
    </source>
</evidence>
<keyword evidence="9" id="KW-0411">Iron-sulfur</keyword>
<keyword evidence="15" id="KW-1185">Reference proteome</keyword>
<accession>A0A4R8IY26</accession>
<evidence type="ECO:0000256" key="9">
    <source>
        <dbReference type="ARBA" id="ARBA00023014"/>
    </source>
</evidence>
<dbReference type="PANTHER" id="PTHR11601">
    <property type="entry name" value="CYSTEINE DESULFURYLASE FAMILY MEMBER"/>
    <property type="match status" value="1"/>
</dbReference>
<dbReference type="OrthoDB" id="9808002at2"/>
<evidence type="ECO:0000256" key="7">
    <source>
        <dbReference type="ARBA" id="ARBA00022898"/>
    </source>
</evidence>
<dbReference type="Proteomes" id="UP000294914">
    <property type="component" value="Unassembled WGS sequence"/>
</dbReference>
<dbReference type="RefSeq" id="WP_134082084.1">
    <property type="nucleotide sequence ID" value="NZ_SOQX01000002.1"/>
</dbReference>
<dbReference type="PIRSF" id="PIRSF005572">
    <property type="entry name" value="NifS"/>
    <property type="match status" value="1"/>
</dbReference>
<comment type="similarity">
    <text evidence="3">Belongs to the class-V pyridoxal-phosphate-dependent aminotransferase family. NifS/IscS subfamily.</text>
</comment>
<keyword evidence="8" id="KW-0408">Iron</keyword>
<evidence type="ECO:0000256" key="6">
    <source>
        <dbReference type="ARBA" id="ARBA00022723"/>
    </source>
</evidence>
<evidence type="ECO:0000256" key="8">
    <source>
        <dbReference type="ARBA" id="ARBA00023004"/>
    </source>
</evidence>
<feature type="domain" description="Aminotransferase class V" evidence="13">
    <location>
        <begin position="4"/>
        <end position="364"/>
    </location>
</feature>
<dbReference type="SUPFAM" id="SSF53383">
    <property type="entry name" value="PLP-dependent transferases"/>
    <property type="match status" value="1"/>
</dbReference>
<evidence type="ECO:0000256" key="2">
    <source>
        <dbReference type="ARBA" id="ARBA00003120"/>
    </source>
</evidence>
<evidence type="ECO:0000256" key="1">
    <source>
        <dbReference type="ARBA" id="ARBA00001933"/>
    </source>
</evidence>
<protein>
    <recommendedName>
        <fullName evidence="4">cysteine desulfurase</fullName>
        <ecNumber evidence="4">2.8.1.7</ecNumber>
    </recommendedName>
    <alternativeName>
        <fullName evidence="11">Nitrogenase metalloclusters biosynthesis protein NifS</fullName>
    </alternativeName>
</protein>
<dbReference type="InterPro" id="IPR016454">
    <property type="entry name" value="Cysteine_dSase"/>
</dbReference>
<proteinExistence type="inferred from homology"/>
<keyword evidence="10" id="KW-0535">Nitrogen fixation</keyword>
<dbReference type="InterPro" id="IPR015424">
    <property type="entry name" value="PyrdxlP-dep_Trfase"/>
</dbReference>
<dbReference type="EC" id="2.8.1.7" evidence="4"/>
<comment type="function">
    <text evidence="2">Catalyzes the removal of elemental sulfur atoms from cysteine to produce alanine. Seems to participate in the biosynthesis of the nitrogenase metalloclusters by providing the inorganic sulfur required for the Fe-S core formation.</text>
</comment>
<evidence type="ECO:0000256" key="3">
    <source>
        <dbReference type="ARBA" id="ARBA00006490"/>
    </source>
</evidence>
<comment type="cofactor">
    <cofactor evidence="1">
        <name>pyridoxal 5'-phosphate</name>
        <dbReference type="ChEBI" id="CHEBI:597326"/>
    </cofactor>
</comment>
<evidence type="ECO:0000256" key="5">
    <source>
        <dbReference type="ARBA" id="ARBA00022679"/>
    </source>
</evidence>
<dbReference type="InterPro" id="IPR000192">
    <property type="entry name" value="Aminotrans_V_dom"/>
</dbReference>
<dbReference type="Gene3D" id="3.40.640.10">
    <property type="entry name" value="Type I PLP-dependent aspartate aminotransferase-like (Major domain)"/>
    <property type="match status" value="1"/>
</dbReference>
<dbReference type="Gene3D" id="3.90.1150.10">
    <property type="entry name" value="Aspartate Aminotransferase, domain 1"/>
    <property type="match status" value="1"/>
</dbReference>
<comment type="caution">
    <text evidence="14">The sequence shown here is derived from an EMBL/GenBank/DDBJ whole genome shotgun (WGS) entry which is preliminary data.</text>
</comment>
<evidence type="ECO:0000256" key="11">
    <source>
        <dbReference type="ARBA" id="ARBA00031911"/>
    </source>
</evidence>
<dbReference type="InterPro" id="IPR015421">
    <property type="entry name" value="PyrdxlP-dep_Trfase_major"/>
</dbReference>
<dbReference type="GO" id="GO:0046872">
    <property type="term" value="F:metal ion binding"/>
    <property type="evidence" value="ECO:0007669"/>
    <property type="project" value="UniProtKB-KW"/>
</dbReference>
<dbReference type="Pfam" id="PF00266">
    <property type="entry name" value="Aminotran_5"/>
    <property type="match status" value="1"/>
</dbReference>
<evidence type="ECO:0000313" key="14">
    <source>
        <dbReference type="EMBL" id="TDY02827.1"/>
    </source>
</evidence>
<dbReference type="EMBL" id="SOQX01000002">
    <property type="protein sequence ID" value="TDY02827.1"/>
    <property type="molecule type" value="Genomic_DNA"/>
</dbReference>
<keyword evidence="7" id="KW-0663">Pyridoxal phosphate</keyword>
<dbReference type="FunFam" id="3.40.640.10:FF:000084">
    <property type="entry name" value="IscS-like cysteine desulfurase"/>
    <property type="match status" value="1"/>
</dbReference>
<sequence length="377" mass="39939">MQPVYLDYNATTPVDPEVQATITQVLGETFGNPSSAHPYGQQAKAVIEQGRQQVADLIRAEVSEVVFTACASEANNLALLGAARAQQQRGRHIITSAVEHPSVSQPLQHLASEGWEVTVIPVDACGRVDPEAIRQALRPDTVLVSVMHANNEVGTIQPIEAISAITRERSVLLHVDAAQSAGKIPVEVTALGADLLSLAGHKFYAPKGIGALYIKEGTPLAPILFGAAQEQGRRTGTENVAYIAGLGRAAQRARVHLDTSAATLREKRDRLHGLLREAIPDLRLNGHPEARLPNTLNVSFPNIDGKTVLARAAQSVAASTGSACHADSKEVSGVLGAMGLTLEQARGAVRLSVGTPTTTDEIDQAAAALIRAWRHNN</sequence>
<name>A0A4R8IY26_9GAMM</name>
<comment type="catalytic activity">
    <reaction evidence="12">
        <text>(sulfur carrier)-H + L-cysteine = (sulfur carrier)-SH + L-alanine</text>
        <dbReference type="Rhea" id="RHEA:43892"/>
        <dbReference type="Rhea" id="RHEA-COMP:14737"/>
        <dbReference type="Rhea" id="RHEA-COMP:14739"/>
        <dbReference type="ChEBI" id="CHEBI:29917"/>
        <dbReference type="ChEBI" id="CHEBI:35235"/>
        <dbReference type="ChEBI" id="CHEBI:57972"/>
        <dbReference type="ChEBI" id="CHEBI:64428"/>
        <dbReference type="EC" id="2.8.1.7"/>
    </reaction>
</comment>
<keyword evidence="5" id="KW-0808">Transferase</keyword>
<reference evidence="14 15" key="1">
    <citation type="submission" date="2019-03" db="EMBL/GenBank/DDBJ databases">
        <title>Genomic Encyclopedia of Type Strains, Phase IV (KMG-IV): sequencing the most valuable type-strain genomes for metagenomic binning, comparative biology and taxonomic classification.</title>
        <authorList>
            <person name="Goeker M."/>
        </authorList>
    </citation>
    <scope>NUCLEOTIDE SEQUENCE [LARGE SCALE GENOMIC DNA]</scope>
    <source>
        <strain evidence="14 15">DSM 16326</strain>
    </source>
</reference>
<keyword evidence="6" id="KW-0479">Metal-binding</keyword>
<dbReference type="InterPro" id="IPR015422">
    <property type="entry name" value="PyrdxlP-dep_Trfase_small"/>
</dbReference>
<dbReference type="GO" id="GO:0031071">
    <property type="term" value="F:cysteine desulfurase activity"/>
    <property type="evidence" value="ECO:0007669"/>
    <property type="project" value="UniProtKB-EC"/>
</dbReference>
<organism evidence="14 15">
    <name type="scientific">Thiohalophilus thiocyanatoxydans</name>
    <dbReference type="NCBI Taxonomy" id="381308"/>
    <lineage>
        <taxon>Bacteria</taxon>
        <taxon>Pseudomonadati</taxon>
        <taxon>Pseudomonadota</taxon>
        <taxon>Gammaproteobacteria</taxon>
        <taxon>Thiohalomonadales</taxon>
        <taxon>Thiohalophilaceae</taxon>
        <taxon>Thiohalophilus</taxon>
    </lineage>
</organism>
<gene>
    <name evidence="14" type="ORF">EDC23_1211</name>
</gene>
<dbReference type="AlphaFoldDB" id="A0A4R8IY26"/>
<evidence type="ECO:0000313" key="15">
    <source>
        <dbReference type="Proteomes" id="UP000294914"/>
    </source>
</evidence>
<evidence type="ECO:0000256" key="12">
    <source>
        <dbReference type="ARBA" id="ARBA00050776"/>
    </source>
</evidence>
<dbReference type="NCBIfam" id="NF002806">
    <property type="entry name" value="PRK02948.1"/>
    <property type="match status" value="1"/>
</dbReference>
<dbReference type="GO" id="GO:0051536">
    <property type="term" value="F:iron-sulfur cluster binding"/>
    <property type="evidence" value="ECO:0007669"/>
    <property type="project" value="UniProtKB-KW"/>
</dbReference>
<evidence type="ECO:0000259" key="13">
    <source>
        <dbReference type="Pfam" id="PF00266"/>
    </source>
</evidence>
<evidence type="ECO:0000256" key="4">
    <source>
        <dbReference type="ARBA" id="ARBA00012239"/>
    </source>
</evidence>
<dbReference type="PANTHER" id="PTHR11601:SF34">
    <property type="entry name" value="CYSTEINE DESULFURASE"/>
    <property type="match status" value="1"/>
</dbReference>